<feature type="compositionally biased region" description="Basic and acidic residues" evidence="1">
    <location>
        <begin position="308"/>
        <end position="317"/>
    </location>
</feature>
<dbReference type="InParanoid" id="A0A5J5F7Y4"/>
<sequence length="778" mass="86558">MVKWHGCLRWSIHANQPTNQNPQQHKIHNINTKISITNNHPRHLSHRIANNATRVTINVNQSSKHNPHATDRRCPTPERELENERAPRRTQRSAGSASPSYGFRFTKTTTGCANSSGFRPATSLPASPSDGSSWTAPQMRNLVNKVTAQLNADPKRKKVIPTTAIDALVHRLCLDNVRNLKVAQERKSKGDLQYEGVIDSFNDEEEDHGSTKEDTPPAPEDPRFGDAEQSSKQSEMETEDDQQDGKLSVNTSNTDIAQEVGKEMRKLVKKVTAQLNADPKIKKVIPTAEVGALVHRLCLDNARNLKVAQERKSKGDSQDEEEDRNPKDEEDDHRSSDEGALAVPTEPPDAQQQAVETDMDNEDGQDDKEFRHFGGGKWSVNESHTEIDEQLSNEVTDMPNGDLNGQTRLAEHDHEIRFASCRPVGAKCDDENRSIDNGRQSRSCELNPAPIPLSPVKIPLPQVRADNNDDTRSMDTGRETRPCELNPAPIPLSPVKIPLPQVRAENNDDACNMDNGRESRLCELNPAPIPLSPVNIPLPPVRAENSDDARSMDNGRESRPCELNPAPKPLSPAATVPEDTVHISLPQASQCDTRTSILVHFGNQSPSNPPVVIPRAKPFHQLYLSVTGRVPCNFDHVLLGAIVPETTEMVYLDTEEAWVRLAARREVVRLVLVLMPHTEDISLPQGSQFDTRTSVLVHFGNESPSNPPVVIPRAKPLYKLYLSVSKRARCNDDQCRLGAIVPETTEMVYLDTEQAWVRLAARKEVVRLILLLMRHTGD</sequence>
<feature type="compositionally biased region" description="Basic and acidic residues" evidence="1">
    <location>
        <begin position="544"/>
        <end position="560"/>
    </location>
</feature>
<keyword evidence="3" id="KW-1185">Reference proteome</keyword>
<feature type="compositionally biased region" description="Basic and acidic residues" evidence="1">
    <location>
        <begin position="324"/>
        <end position="337"/>
    </location>
</feature>
<feature type="region of interest" description="Disordered" evidence="1">
    <location>
        <begin position="307"/>
        <end position="364"/>
    </location>
</feature>
<organism evidence="2 3">
    <name type="scientific">Sphaerosporella brunnea</name>
    <dbReference type="NCBI Taxonomy" id="1250544"/>
    <lineage>
        <taxon>Eukaryota</taxon>
        <taxon>Fungi</taxon>
        <taxon>Dikarya</taxon>
        <taxon>Ascomycota</taxon>
        <taxon>Pezizomycotina</taxon>
        <taxon>Pezizomycetes</taxon>
        <taxon>Pezizales</taxon>
        <taxon>Pyronemataceae</taxon>
        <taxon>Sphaerosporella</taxon>
    </lineage>
</organism>
<comment type="caution">
    <text evidence="2">The sequence shown here is derived from an EMBL/GenBank/DDBJ whole genome shotgun (WGS) entry which is preliminary data.</text>
</comment>
<feature type="compositionally biased region" description="Polar residues" evidence="1">
    <location>
        <begin position="106"/>
        <end position="117"/>
    </location>
</feature>
<feature type="region of interest" description="Disordered" evidence="1">
    <location>
        <begin position="58"/>
        <end position="135"/>
    </location>
</feature>
<feature type="region of interest" description="Disordered" evidence="1">
    <location>
        <begin position="201"/>
        <end position="252"/>
    </location>
</feature>
<name>A0A5J5F7Y4_9PEZI</name>
<dbReference type="AlphaFoldDB" id="A0A5J5F7Y4"/>
<dbReference type="Proteomes" id="UP000326924">
    <property type="component" value="Unassembled WGS sequence"/>
</dbReference>
<feature type="compositionally biased region" description="Basic and acidic residues" evidence="1">
    <location>
        <begin position="68"/>
        <end position="87"/>
    </location>
</feature>
<evidence type="ECO:0000256" key="1">
    <source>
        <dbReference type="SAM" id="MobiDB-lite"/>
    </source>
</evidence>
<dbReference type="EMBL" id="VXIS01000021">
    <property type="protein sequence ID" value="KAA8912628.1"/>
    <property type="molecule type" value="Genomic_DNA"/>
</dbReference>
<evidence type="ECO:0000313" key="2">
    <source>
        <dbReference type="EMBL" id="KAA8912628.1"/>
    </source>
</evidence>
<proteinExistence type="predicted"/>
<feature type="region of interest" description="Disordered" evidence="1">
    <location>
        <begin position="437"/>
        <end position="495"/>
    </location>
</feature>
<feature type="region of interest" description="Disordered" evidence="1">
    <location>
        <begin position="533"/>
        <end position="571"/>
    </location>
</feature>
<gene>
    <name evidence="2" type="ORF">FN846DRAFT_887105</name>
</gene>
<protein>
    <submittedName>
        <fullName evidence="2">Uncharacterized protein</fullName>
    </submittedName>
</protein>
<feature type="compositionally biased region" description="Polar residues" evidence="1">
    <location>
        <begin position="124"/>
        <end position="135"/>
    </location>
</feature>
<accession>A0A5J5F7Y4</accession>
<feature type="compositionally biased region" description="Basic and acidic residues" evidence="1">
    <location>
        <begin position="208"/>
        <end position="226"/>
    </location>
</feature>
<feature type="compositionally biased region" description="Basic and acidic residues" evidence="1">
    <location>
        <begin position="466"/>
        <end position="482"/>
    </location>
</feature>
<evidence type="ECO:0000313" key="3">
    <source>
        <dbReference type="Proteomes" id="UP000326924"/>
    </source>
</evidence>
<reference evidence="2 3" key="1">
    <citation type="submission" date="2019-09" db="EMBL/GenBank/DDBJ databases">
        <title>Draft genome of the ectomycorrhizal ascomycete Sphaerosporella brunnea.</title>
        <authorList>
            <consortium name="DOE Joint Genome Institute"/>
            <person name="Benucci G.M."/>
            <person name="Marozzi G."/>
            <person name="Antonielli L."/>
            <person name="Sanchez S."/>
            <person name="Marco P."/>
            <person name="Wang X."/>
            <person name="Falini L.B."/>
            <person name="Barry K."/>
            <person name="Haridas S."/>
            <person name="Lipzen A."/>
            <person name="Labutti K."/>
            <person name="Grigoriev I.V."/>
            <person name="Murat C."/>
            <person name="Martin F."/>
            <person name="Albertini E."/>
            <person name="Donnini D."/>
            <person name="Bonito G."/>
        </authorList>
    </citation>
    <scope>NUCLEOTIDE SEQUENCE [LARGE SCALE GENOMIC DNA]</scope>
    <source>
        <strain evidence="2 3">Sb_GMNB300</strain>
    </source>
</reference>